<dbReference type="Pfam" id="PF10079">
    <property type="entry name" value="Rossmann-like_BshC"/>
    <property type="match status" value="1"/>
</dbReference>
<dbReference type="Pfam" id="PF24850">
    <property type="entry name" value="CC_BshC"/>
    <property type="match status" value="1"/>
</dbReference>
<dbReference type="NCBIfam" id="TIGR03998">
    <property type="entry name" value="thiol_BshC"/>
    <property type="match status" value="1"/>
</dbReference>
<dbReference type="PIRSF" id="PIRSF012535">
    <property type="entry name" value="UCP012535"/>
    <property type="match status" value="1"/>
</dbReference>
<dbReference type="GO" id="GO:0016874">
    <property type="term" value="F:ligase activity"/>
    <property type="evidence" value="ECO:0007669"/>
    <property type="project" value="UniProtKB-UniRule"/>
</dbReference>
<dbReference type="InterPro" id="IPR055398">
    <property type="entry name" value="Rossmann-like_BshC"/>
</dbReference>
<dbReference type="OrthoDB" id="9765151at2"/>
<evidence type="ECO:0000313" key="5">
    <source>
        <dbReference type="EMBL" id="TQR15922.1"/>
    </source>
</evidence>
<evidence type="ECO:0000256" key="1">
    <source>
        <dbReference type="ARBA" id="ARBA00022598"/>
    </source>
</evidence>
<dbReference type="HAMAP" id="MF_01867">
    <property type="entry name" value="BshC"/>
    <property type="match status" value="1"/>
</dbReference>
<protein>
    <recommendedName>
        <fullName evidence="2">Putative cysteine ligase BshC</fullName>
        <ecNumber evidence="2">6.-.-.-</ecNumber>
    </recommendedName>
</protein>
<dbReference type="InterPro" id="IPR011199">
    <property type="entry name" value="Bacillithiol_biosynth_BshC"/>
</dbReference>
<comment type="caution">
    <text evidence="5">The sequence shown here is derived from an EMBL/GenBank/DDBJ whole genome shotgun (WGS) entry which is preliminary data.</text>
</comment>
<accession>A0A544TEN3</accession>
<dbReference type="EMBL" id="VDGH01000002">
    <property type="protein sequence ID" value="TQR15922.1"/>
    <property type="molecule type" value="Genomic_DNA"/>
</dbReference>
<evidence type="ECO:0000259" key="4">
    <source>
        <dbReference type="Pfam" id="PF24850"/>
    </source>
</evidence>
<dbReference type="EC" id="6.-.-.-" evidence="2"/>
<keyword evidence="1 2" id="KW-0436">Ligase</keyword>
<feature type="domain" description="Bacillithiol biosynthesis BshC N-terminal Rossmann-like" evidence="3">
    <location>
        <begin position="32"/>
        <end position="397"/>
    </location>
</feature>
<name>A0A544TEN3_9BACI</name>
<keyword evidence="6" id="KW-1185">Reference proteome</keyword>
<dbReference type="AlphaFoldDB" id="A0A544TEN3"/>
<evidence type="ECO:0000313" key="6">
    <source>
        <dbReference type="Proteomes" id="UP000317316"/>
    </source>
</evidence>
<organism evidence="5 6">
    <name type="scientific">Psychrobacillus lasiicapitis</name>
    <dbReference type="NCBI Taxonomy" id="1636719"/>
    <lineage>
        <taxon>Bacteria</taxon>
        <taxon>Bacillati</taxon>
        <taxon>Bacillota</taxon>
        <taxon>Bacilli</taxon>
        <taxon>Bacillales</taxon>
        <taxon>Bacillaceae</taxon>
        <taxon>Psychrobacillus</taxon>
    </lineage>
</organism>
<dbReference type="InterPro" id="IPR055399">
    <property type="entry name" value="CC_BshC"/>
</dbReference>
<feature type="domain" description="Bacillithiol biosynthesis BshC C-terminal coiled-coil" evidence="4">
    <location>
        <begin position="399"/>
        <end position="558"/>
    </location>
</feature>
<comment type="function">
    <text evidence="2">Involved in bacillithiol (BSH) biosynthesis. May catalyze the last step of the pathway, the addition of cysteine to glucosamine malate (GlcN-Mal) to generate BSH.</text>
</comment>
<reference evidence="5 6" key="1">
    <citation type="submission" date="2019-05" db="EMBL/GenBank/DDBJ databases">
        <title>Psychrobacillus vulpis sp. nov., a new species isolated from feces of a red fox that inhabits in The Tablas de Daimiel Natural Park, Albacete, Spain.</title>
        <authorList>
            <person name="Rodriguez M."/>
            <person name="Reina J.C."/>
            <person name="Bejar V."/>
            <person name="Llamas I."/>
        </authorList>
    </citation>
    <scope>NUCLEOTIDE SEQUENCE [LARGE SCALE GENOMIC DNA]</scope>
    <source>
        <strain evidence="5 6">NEAU-3TGS17</strain>
    </source>
</reference>
<comment type="similarity">
    <text evidence="2">Belongs to the BshC family.</text>
</comment>
<dbReference type="Proteomes" id="UP000317316">
    <property type="component" value="Unassembled WGS sequence"/>
</dbReference>
<proteinExistence type="inferred from homology"/>
<evidence type="ECO:0000256" key="2">
    <source>
        <dbReference type="HAMAP-Rule" id="MF_01867"/>
    </source>
</evidence>
<sequence length="558" mass="64668">MSFLLKSNGGVKLIIRGGKIVRLEQYTQPFATLFYKKYLEDATSLSSFFHYEWNQEALNRRLQETDFSKTKRMELVEVLTTYMRKFGLSEKSSQHLEELKDNGVVVIGGQQAGILTGPMYSIHKAISVITLAKQQREKLGVPVIPVFWIAGEDHDIDEINHVYIERSRKLQKFVYPEKSRIKKIASETTFDKPLMDRYLTEIFQSLPETLYTKELFSKVMAHLEDNETYTEFFAALMNDLFHEEGLLLIDAAYEPFRKLESEYFQLFVKNASELAKIVFEKESEFEKCGFGTPIQTKDSAAHLFYVEAGERYLLERKEGVFINEAKGLSFTEDELMNIAKNHPERLSNNVVTRPIMQEMVFPVLSFIGGPGEIAYWGTLKTAFELFHMKMPVIMPRLSVTVANAKTQTLLDKFSFTIQDVWNGAVEEAKLQYINNHRNEQIPQLIETMRLDLAAKYEKLEELLQKDNLKLSPLVQKNLQYHERQFTFIEHAIDDTLLGKLDASIHRYDRIIMDLIPNGGLQERTYSPLQLLNELGPSFIKELLQLPYEFNGKHQVVYI</sequence>
<evidence type="ECO:0000259" key="3">
    <source>
        <dbReference type="Pfam" id="PF10079"/>
    </source>
</evidence>
<gene>
    <name evidence="2 5" type="primary">bshC</name>
    <name evidence="5" type="ORF">FG382_04195</name>
</gene>